<dbReference type="Proteomes" id="UP000260758">
    <property type="component" value="Unassembled WGS sequence"/>
</dbReference>
<gene>
    <name evidence="1" type="ORF">DXB99_02645</name>
</gene>
<dbReference type="RefSeq" id="WP_117718197.1">
    <property type="nucleotide sequence ID" value="NZ_QSTP01000001.1"/>
</dbReference>
<reference evidence="1 2" key="1">
    <citation type="submission" date="2018-08" db="EMBL/GenBank/DDBJ databases">
        <title>A genome reference for cultivated species of the human gut microbiota.</title>
        <authorList>
            <person name="Zou Y."/>
            <person name="Xue W."/>
            <person name="Luo G."/>
        </authorList>
    </citation>
    <scope>NUCLEOTIDE SEQUENCE [LARGE SCALE GENOMIC DNA]</scope>
    <source>
        <strain evidence="1 2">OM07-13</strain>
    </source>
</reference>
<protein>
    <submittedName>
        <fullName evidence="1">Uncharacterized protein</fullName>
    </submittedName>
</protein>
<evidence type="ECO:0000313" key="2">
    <source>
        <dbReference type="Proteomes" id="UP000260758"/>
    </source>
</evidence>
<proteinExistence type="predicted"/>
<accession>A0A3E4YL07</accession>
<evidence type="ECO:0000313" key="1">
    <source>
        <dbReference type="EMBL" id="RGM75439.1"/>
    </source>
</evidence>
<dbReference type="EMBL" id="QSTP01000001">
    <property type="protein sequence ID" value="RGM75439.1"/>
    <property type="molecule type" value="Genomic_DNA"/>
</dbReference>
<organism evidence="1 2">
    <name type="scientific">Agathobacter rectalis</name>
    <dbReference type="NCBI Taxonomy" id="39491"/>
    <lineage>
        <taxon>Bacteria</taxon>
        <taxon>Bacillati</taxon>
        <taxon>Bacillota</taxon>
        <taxon>Clostridia</taxon>
        <taxon>Lachnospirales</taxon>
        <taxon>Lachnospiraceae</taxon>
        <taxon>Agathobacter</taxon>
    </lineage>
</organism>
<sequence>MILLDKVIIQNVPFYKLHSIDNFKEELLKYGYTDDMNVCFYNMYNDDTKTNIPVLCLEKTTSEPDFDYDWDENLEYIGENVMTTLIPFYYSMFNGKQIGFFIINIIHINDVEVDDLISEYKEICNKKRQNKYDVTRLKEIDDYLNDLFKLYPNIIIKKNDSILYNEDDSIKINDFLFLQDVYIKNSQKGK</sequence>
<dbReference type="AlphaFoldDB" id="A0A3E4YL07"/>
<name>A0A3E4YL07_9FIRM</name>
<comment type="caution">
    <text evidence="1">The sequence shown here is derived from an EMBL/GenBank/DDBJ whole genome shotgun (WGS) entry which is preliminary data.</text>
</comment>